<gene>
    <name evidence="1" type="ORF">SAMN05216167_112179</name>
</gene>
<name>A0A1I1ZNU7_9BACT</name>
<dbReference type="Proteomes" id="UP000198598">
    <property type="component" value="Unassembled WGS sequence"/>
</dbReference>
<evidence type="ECO:0000313" key="2">
    <source>
        <dbReference type="Proteomes" id="UP000198598"/>
    </source>
</evidence>
<proteinExistence type="predicted"/>
<dbReference type="AlphaFoldDB" id="A0A1I1ZNU7"/>
<reference evidence="1 2" key="1">
    <citation type="submission" date="2016-10" db="EMBL/GenBank/DDBJ databases">
        <authorList>
            <person name="de Groot N.N."/>
        </authorList>
    </citation>
    <scope>NUCLEOTIDE SEQUENCE [LARGE SCALE GENOMIC DNA]</scope>
    <source>
        <strain evidence="1 2">DSM 26130</strain>
    </source>
</reference>
<dbReference type="EMBL" id="FOLQ01000012">
    <property type="protein sequence ID" value="SFE33494.1"/>
    <property type="molecule type" value="Genomic_DNA"/>
</dbReference>
<organism evidence="1 2">
    <name type="scientific">Spirosoma endophyticum</name>
    <dbReference type="NCBI Taxonomy" id="662367"/>
    <lineage>
        <taxon>Bacteria</taxon>
        <taxon>Pseudomonadati</taxon>
        <taxon>Bacteroidota</taxon>
        <taxon>Cytophagia</taxon>
        <taxon>Cytophagales</taxon>
        <taxon>Cytophagaceae</taxon>
        <taxon>Spirosoma</taxon>
    </lineage>
</organism>
<keyword evidence="2" id="KW-1185">Reference proteome</keyword>
<evidence type="ECO:0008006" key="3">
    <source>
        <dbReference type="Google" id="ProtNLM"/>
    </source>
</evidence>
<dbReference type="OrthoDB" id="1236981at2"/>
<evidence type="ECO:0000313" key="1">
    <source>
        <dbReference type="EMBL" id="SFE33494.1"/>
    </source>
</evidence>
<dbReference type="RefSeq" id="WP_093831234.1">
    <property type="nucleotide sequence ID" value="NZ_FOLQ01000012.1"/>
</dbReference>
<protein>
    <recommendedName>
        <fullName evidence="3">Gliding motility-associated C-terminal domain-containing protein</fullName>
    </recommendedName>
</protein>
<sequence length="165" mass="18489">MLNPLLFFLLLGIQAMLGPYEPKNWDTLAAEGCCNIRSVGYYTQQQPLHIPSVFTPNGDGFNDRFIPRSDDKTLLIRDFMIASAQGDTLLFYRERIDYADPRSLRTGAWNGLRPDGSLYQGRFTYRMTIGDQSAANPQLTGEACALRCRSGGRVVQSKTGCFYAD</sequence>
<accession>A0A1I1ZNU7</accession>